<dbReference type="Gene3D" id="3.10.110.10">
    <property type="entry name" value="Ubiquitin Conjugating Enzyme"/>
    <property type="match status" value="2"/>
</dbReference>
<proteinExistence type="inferred from homology"/>
<dbReference type="PROSITE" id="PS50908">
    <property type="entry name" value="RWD"/>
    <property type="match status" value="1"/>
</dbReference>
<dbReference type="Gene3D" id="1.20.120.1750">
    <property type="match status" value="1"/>
</dbReference>
<dbReference type="OrthoDB" id="1431934at2759"/>
<evidence type="ECO:0000256" key="13">
    <source>
        <dbReference type="SAM" id="MobiDB-lite"/>
    </source>
</evidence>
<dbReference type="Proteomes" id="UP001141806">
    <property type="component" value="Unassembled WGS sequence"/>
</dbReference>
<keyword evidence="11" id="KW-0862">Zinc</keyword>
<comment type="similarity">
    <text evidence="4">Belongs to the RBR family. Ariadne subfamily.</text>
</comment>
<keyword evidence="7" id="KW-0479">Metal-binding</keyword>
<dbReference type="CDD" id="cd23134">
    <property type="entry name" value="RING-HC_ITT1-like"/>
    <property type="match status" value="2"/>
</dbReference>
<evidence type="ECO:0000313" key="17">
    <source>
        <dbReference type="EMBL" id="KAJ4953603.1"/>
    </source>
</evidence>
<dbReference type="GO" id="GO:0061630">
    <property type="term" value="F:ubiquitin protein ligase activity"/>
    <property type="evidence" value="ECO:0007669"/>
    <property type="project" value="UniProtKB-EC"/>
</dbReference>
<keyword evidence="8" id="KW-0677">Repeat</keyword>
<evidence type="ECO:0000259" key="15">
    <source>
        <dbReference type="PROSITE" id="PS50908"/>
    </source>
</evidence>
<evidence type="ECO:0000259" key="14">
    <source>
        <dbReference type="PROSITE" id="PS50089"/>
    </source>
</evidence>
<feature type="domain" description="RING-type" evidence="16">
    <location>
        <begin position="970"/>
        <end position="1151"/>
    </location>
</feature>
<evidence type="ECO:0000313" key="18">
    <source>
        <dbReference type="Proteomes" id="UP001141806"/>
    </source>
</evidence>
<dbReference type="Gene3D" id="3.30.40.10">
    <property type="entry name" value="Zinc/RING finger domain, C3HC4 (zinc finger)"/>
    <property type="match status" value="2"/>
</dbReference>
<dbReference type="InterPro" id="IPR013083">
    <property type="entry name" value="Znf_RING/FYVE/PHD"/>
</dbReference>
<name>A0A9Q0GVX8_9MAGN</name>
<evidence type="ECO:0000256" key="2">
    <source>
        <dbReference type="ARBA" id="ARBA00001947"/>
    </source>
</evidence>
<evidence type="ECO:0000256" key="11">
    <source>
        <dbReference type="ARBA" id="ARBA00022833"/>
    </source>
</evidence>
<dbReference type="InterPro" id="IPR017907">
    <property type="entry name" value="Znf_RING_CS"/>
</dbReference>
<evidence type="ECO:0000256" key="6">
    <source>
        <dbReference type="ARBA" id="ARBA00022679"/>
    </source>
</evidence>
<feature type="region of interest" description="Disordered" evidence="13">
    <location>
        <begin position="728"/>
        <end position="775"/>
    </location>
</feature>
<reference evidence="17" key="1">
    <citation type="journal article" date="2023" name="Plant J.">
        <title>The genome of the king protea, Protea cynaroides.</title>
        <authorList>
            <person name="Chang J."/>
            <person name="Duong T.A."/>
            <person name="Schoeman C."/>
            <person name="Ma X."/>
            <person name="Roodt D."/>
            <person name="Barker N."/>
            <person name="Li Z."/>
            <person name="Van de Peer Y."/>
            <person name="Mizrachi E."/>
        </authorList>
    </citation>
    <scope>NUCLEOTIDE SEQUENCE</scope>
    <source>
        <tissue evidence="17">Young leaves</tissue>
    </source>
</reference>
<feature type="domain" description="RING-type" evidence="16">
    <location>
        <begin position="390"/>
        <end position="614"/>
    </location>
</feature>
<dbReference type="PROSITE" id="PS50089">
    <property type="entry name" value="ZF_RING_2"/>
    <property type="match status" value="2"/>
</dbReference>
<dbReference type="SMART" id="SM00647">
    <property type="entry name" value="IBR"/>
    <property type="match status" value="3"/>
</dbReference>
<feature type="region of interest" description="Disordered" evidence="13">
    <location>
        <begin position="1"/>
        <end position="133"/>
    </location>
</feature>
<dbReference type="SUPFAM" id="SSF57850">
    <property type="entry name" value="RING/U-box"/>
    <property type="match status" value="6"/>
</dbReference>
<evidence type="ECO:0000256" key="4">
    <source>
        <dbReference type="ARBA" id="ARBA00005884"/>
    </source>
</evidence>
<dbReference type="FunFam" id="3.30.40.10:FF:000358">
    <property type="entry name" value="RBR-type E3 ubiquitin transferase"/>
    <property type="match status" value="2"/>
</dbReference>
<accession>A0A9Q0GVX8</accession>
<dbReference type="SUPFAM" id="SSF54495">
    <property type="entry name" value="UBC-like"/>
    <property type="match status" value="1"/>
</dbReference>
<dbReference type="EMBL" id="JAMYWD010000012">
    <property type="protein sequence ID" value="KAJ4953603.1"/>
    <property type="molecule type" value="Genomic_DNA"/>
</dbReference>
<dbReference type="AlphaFoldDB" id="A0A9Q0GVX8"/>
<dbReference type="Pfam" id="PF22191">
    <property type="entry name" value="IBR_1"/>
    <property type="match status" value="1"/>
</dbReference>
<dbReference type="InterPro" id="IPR006575">
    <property type="entry name" value="RWD_dom"/>
</dbReference>
<dbReference type="SMART" id="SM00591">
    <property type="entry name" value="RWD"/>
    <property type="match status" value="2"/>
</dbReference>
<evidence type="ECO:0000259" key="16">
    <source>
        <dbReference type="PROSITE" id="PS51873"/>
    </source>
</evidence>
<dbReference type="CDD" id="cd20336">
    <property type="entry name" value="Rcat_RBR"/>
    <property type="match status" value="1"/>
</dbReference>
<dbReference type="Pfam" id="PF01485">
    <property type="entry name" value="IBR"/>
    <property type="match status" value="2"/>
</dbReference>
<evidence type="ECO:0000256" key="5">
    <source>
        <dbReference type="ARBA" id="ARBA00012251"/>
    </source>
</evidence>
<keyword evidence="18" id="KW-1185">Reference proteome</keyword>
<evidence type="ECO:0000256" key="1">
    <source>
        <dbReference type="ARBA" id="ARBA00001798"/>
    </source>
</evidence>
<feature type="compositionally biased region" description="Polar residues" evidence="13">
    <location>
        <begin position="39"/>
        <end position="69"/>
    </location>
</feature>
<dbReference type="InterPro" id="IPR001841">
    <property type="entry name" value="Znf_RING"/>
</dbReference>
<dbReference type="InterPro" id="IPR016135">
    <property type="entry name" value="UBQ-conjugating_enzyme/RWD"/>
</dbReference>
<comment type="cofactor">
    <cofactor evidence="2">
        <name>Zn(2+)</name>
        <dbReference type="ChEBI" id="CHEBI:29105"/>
    </cofactor>
</comment>
<dbReference type="CDD" id="cd20341">
    <property type="entry name" value="BRcat_RBR_RNF14"/>
    <property type="match status" value="2"/>
</dbReference>
<feature type="domain" description="RWD" evidence="15">
    <location>
        <begin position="194"/>
        <end position="339"/>
    </location>
</feature>
<dbReference type="InterPro" id="IPR031127">
    <property type="entry name" value="E3_UB_ligase_RBR"/>
</dbReference>
<feature type="domain" description="RING-type" evidence="14">
    <location>
        <begin position="974"/>
        <end position="1022"/>
    </location>
</feature>
<dbReference type="SMART" id="SM00184">
    <property type="entry name" value="RING"/>
    <property type="match status" value="5"/>
</dbReference>
<feature type="domain" description="RING-type" evidence="14">
    <location>
        <begin position="394"/>
        <end position="442"/>
    </location>
</feature>
<comment type="function">
    <text evidence="3">Might act as an E3 ubiquitin-protein ligase, or as part of E3 complex, which accepts ubiquitin from specific E2 ubiquitin-conjugating enzymes and then transfers it to substrates.</text>
</comment>
<dbReference type="GO" id="GO:0016567">
    <property type="term" value="P:protein ubiquitination"/>
    <property type="evidence" value="ECO:0007669"/>
    <property type="project" value="InterPro"/>
</dbReference>
<evidence type="ECO:0000256" key="3">
    <source>
        <dbReference type="ARBA" id="ARBA00003976"/>
    </source>
</evidence>
<comment type="caution">
    <text evidence="17">The sequence shown here is derived from an EMBL/GenBank/DDBJ whole genome shotgun (WGS) entry which is preliminary data.</text>
</comment>
<sequence length="1151" mass="130869">MNKVRKGRRGHSQQPESWVVKPLNPVHGQVPISDFEDPSQPSSAQQNLDPPPQHISNFIQKTPKAPSNQRKYKGNRVSHVIKTPSVSEPEVGSSINGNEENFNGRGNSGSKISSSEQVVDASDSVDEASSVSSGLEKIQLSEKQLRVKNPLIDGSDAVEEANNIGRKLEELLLGAEEPELTEERLRINDQLQEDELLAMEAICGESAFIPSRIGDLRSFQIHIHVEAPDEFIISTKFNLSKEKLEFGSKVTDSITRTDTSDEFLYSFKVQHLPPIVLTCLLPKSYPSHLPPYFTISVQWLNSLRISSLCHMLDSIWMDQPEKEVIYQWVDWLHSSSLSFLGFNNEILLGPYDILDTGEKRAVSGILSPDVDIPSLIRYNKEKCHETFLNNLHECCICFSERAGTEFVRLPCQHFFCMNCMKTYSQIHVREGTVKKLLCPDTKCGGMVPTGLLKPLLGDEEFEHWETLLLQKTLESMTDVVYCPRCETPCLEDEDHDAQCSKCFFSFCSLCRDRRHVGVVCMTPEMKLRILQERQNSSQLKDGQKRREAEMINDMLSLREVLRESKQCPSCKIAISRTEGCNKMVCSNCGQYFCYNCNKAIDGYDHFSGTCKLFPPETLFNWEQQMNERQMVAHIQAQFFADQGHRCPNCGQMNAKVGNNNHIFCWSCQKHYCYLCRKLVRRSSEHYGPKEQNLDPPPQYISNFIQETPKAASNQRKYKGKRVSHVIRTSSVSEPEVGSSINRNEENFNGRDNSGSKASSSEQVVGASDSVDEASSVTMEEANNIARKLEELLLGAEEPELTEERLRINDLLQEDELLAMEAICGESAFIPGRIGNLRSFQIHIHVEAPDEFIISTKFNLSKEKLEFGSKVIDPITRTDTSDEFSYSFKVQHLPPIVLTCLLPKSYPSHLPPYFTISVQWLNSLRIFQSLPHAGFNMDESTRERGILSPDVDIPSLIRYNKEKCHETFLSNLHECCICFSEHAGTEFVRLPCQHFFCLNCMKTYSQIHVREGTVRKLLCPDTKCGGMVPTGLLKPLLGDEEFEHWETLLLQKTLDSMTDVVYCPRCETPCLEDENHDAHCSKCFFSFCSLCRDRRHVGVVFITPEMKLHILQERQNSSQLTGDRKRREAEMINDMLSLREVLRESKQCPSAG</sequence>
<dbReference type="PROSITE" id="PS00518">
    <property type="entry name" value="ZF_RING_1"/>
    <property type="match status" value="2"/>
</dbReference>
<gene>
    <name evidence="17" type="ORF">NE237_030435</name>
</gene>
<dbReference type="InterPro" id="IPR044066">
    <property type="entry name" value="TRIAD_supradom"/>
</dbReference>
<dbReference type="Pfam" id="PF05773">
    <property type="entry name" value="RWD"/>
    <property type="match status" value="2"/>
</dbReference>
<evidence type="ECO:0000256" key="10">
    <source>
        <dbReference type="ARBA" id="ARBA00022786"/>
    </source>
</evidence>
<dbReference type="EC" id="2.3.2.31" evidence="5"/>
<dbReference type="CDD" id="cd23820">
    <property type="entry name" value="RWD_RNF14"/>
    <property type="match status" value="2"/>
</dbReference>
<dbReference type="InterPro" id="IPR002867">
    <property type="entry name" value="IBR_dom"/>
</dbReference>
<feature type="compositionally biased region" description="Basic residues" evidence="13">
    <location>
        <begin position="1"/>
        <end position="11"/>
    </location>
</feature>
<organism evidence="17 18">
    <name type="scientific">Protea cynaroides</name>
    <dbReference type="NCBI Taxonomy" id="273540"/>
    <lineage>
        <taxon>Eukaryota</taxon>
        <taxon>Viridiplantae</taxon>
        <taxon>Streptophyta</taxon>
        <taxon>Embryophyta</taxon>
        <taxon>Tracheophyta</taxon>
        <taxon>Spermatophyta</taxon>
        <taxon>Magnoliopsida</taxon>
        <taxon>Proteales</taxon>
        <taxon>Proteaceae</taxon>
        <taxon>Protea</taxon>
    </lineage>
</organism>
<dbReference type="PANTHER" id="PTHR11685">
    <property type="entry name" value="RBR FAMILY RING FINGER AND IBR DOMAIN-CONTAINING"/>
    <property type="match status" value="1"/>
</dbReference>
<evidence type="ECO:0000256" key="12">
    <source>
        <dbReference type="PROSITE-ProRule" id="PRU00175"/>
    </source>
</evidence>
<feature type="compositionally biased region" description="Polar residues" evidence="13">
    <location>
        <begin position="749"/>
        <end position="762"/>
    </location>
</feature>
<keyword evidence="6" id="KW-0808">Transferase</keyword>
<feature type="compositionally biased region" description="Low complexity" evidence="13">
    <location>
        <begin position="96"/>
        <end position="133"/>
    </location>
</feature>
<keyword evidence="10" id="KW-0833">Ubl conjugation pathway</keyword>
<protein>
    <recommendedName>
        <fullName evidence="5">RBR-type E3 ubiquitin transferase</fullName>
        <ecNumber evidence="5">2.3.2.31</ecNumber>
    </recommendedName>
</protein>
<evidence type="ECO:0000256" key="7">
    <source>
        <dbReference type="ARBA" id="ARBA00022723"/>
    </source>
</evidence>
<dbReference type="FunFam" id="1.20.120.1750:FF:000029">
    <property type="entry name" value="RBR-type E3 ubiquitin transferase"/>
    <property type="match status" value="1"/>
</dbReference>
<keyword evidence="9 12" id="KW-0863">Zinc-finger</keyword>
<dbReference type="PROSITE" id="PS51873">
    <property type="entry name" value="TRIAD"/>
    <property type="match status" value="2"/>
</dbReference>
<dbReference type="GO" id="GO:0008270">
    <property type="term" value="F:zinc ion binding"/>
    <property type="evidence" value="ECO:0007669"/>
    <property type="project" value="UniProtKB-KW"/>
</dbReference>
<comment type="catalytic activity">
    <reaction evidence="1">
        <text>[E2 ubiquitin-conjugating enzyme]-S-ubiquitinyl-L-cysteine + [acceptor protein]-L-lysine = [E2 ubiquitin-conjugating enzyme]-L-cysteine + [acceptor protein]-N(6)-ubiquitinyl-L-lysine.</text>
        <dbReference type="EC" id="2.3.2.31"/>
    </reaction>
</comment>
<evidence type="ECO:0000256" key="9">
    <source>
        <dbReference type="ARBA" id="ARBA00022771"/>
    </source>
</evidence>
<evidence type="ECO:0000256" key="8">
    <source>
        <dbReference type="ARBA" id="ARBA00022737"/>
    </source>
</evidence>